<organism evidence="1 2">
    <name type="scientific">Pluteus cervinus</name>
    <dbReference type="NCBI Taxonomy" id="181527"/>
    <lineage>
        <taxon>Eukaryota</taxon>
        <taxon>Fungi</taxon>
        <taxon>Dikarya</taxon>
        <taxon>Basidiomycota</taxon>
        <taxon>Agaricomycotina</taxon>
        <taxon>Agaricomycetes</taxon>
        <taxon>Agaricomycetidae</taxon>
        <taxon>Agaricales</taxon>
        <taxon>Pluteineae</taxon>
        <taxon>Pluteaceae</taxon>
        <taxon>Pluteus</taxon>
    </lineage>
</organism>
<evidence type="ECO:0000313" key="1">
    <source>
        <dbReference type="EMBL" id="TFK68029.1"/>
    </source>
</evidence>
<name>A0ACD3AS11_9AGAR</name>
<proteinExistence type="predicted"/>
<evidence type="ECO:0000313" key="2">
    <source>
        <dbReference type="Proteomes" id="UP000308600"/>
    </source>
</evidence>
<keyword evidence="2" id="KW-1185">Reference proteome</keyword>
<sequence>MPQNYFHDMMAPSRAAQRKRRLEDIEREQRREEIAALKMTEEQREALQRSFESVKVEFSDLDGQKWSQSILRTRSQQTYLNALKARFSAEGVSPSSSHTGFAILSKTELESFSPEETIRASGKLRKPIFDLSTSTRNSSSVSNTKSRGRGSVRHSVLGLFAEDSKPDTVKVQGVDCDVGAGFSKGSPVIADDFLCLLELLNLKGMEQGVGLL</sequence>
<accession>A0ACD3AS11</accession>
<reference evidence="1 2" key="1">
    <citation type="journal article" date="2019" name="Nat. Ecol. Evol.">
        <title>Megaphylogeny resolves global patterns of mushroom evolution.</title>
        <authorList>
            <person name="Varga T."/>
            <person name="Krizsan K."/>
            <person name="Foldi C."/>
            <person name="Dima B."/>
            <person name="Sanchez-Garcia M."/>
            <person name="Sanchez-Ramirez S."/>
            <person name="Szollosi G.J."/>
            <person name="Szarkandi J.G."/>
            <person name="Papp V."/>
            <person name="Albert L."/>
            <person name="Andreopoulos W."/>
            <person name="Angelini C."/>
            <person name="Antonin V."/>
            <person name="Barry K.W."/>
            <person name="Bougher N.L."/>
            <person name="Buchanan P."/>
            <person name="Buyck B."/>
            <person name="Bense V."/>
            <person name="Catcheside P."/>
            <person name="Chovatia M."/>
            <person name="Cooper J."/>
            <person name="Damon W."/>
            <person name="Desjardin D."/>
            <person name="Finy P."/>
            <person name="Geml J."/>
            <person name="Haridas S."/>
            <person name="Hughes K."/>
            <person name="Justo A."/>
            <person name="Karasinski D."/>
            <person name="Kautmanova I."/>
            <person name="Kiss B."/>
            <person name="Kocsube S."/>
            <person name="Kotiranta H."/>
            <person name="LaButti K.M."/>
            <person name="Lechner B.E."/>
            <person name="Liimatainen K."/>
            <person name="Lipzen A."/>
            <person name="Lukacs Z."/>
            <person name="Mihaltcheva S."/>
            <person name="Morgado L.N."/>
            <person name="Niskanen T."/>
            <person name="Noordeloos M.E."/>
            <person name="Ohm R.A."/>
            <person name="Ortiz-Santana B."/>
            <person name="Ovrebo C."/>
            <person name="Racz N."/>
            <person name="Riley R."/>
            <person name="Savchenko A."/>
            <person name="Shiryaev A."/>
            <person name="Soop K."/>
            <person name="Spirin V."/>
            <person name="Szebenyi C."/>
            <person name="Tomsovsky M."/>
            <person name="Tulloss R.E."/>
            <person name="Uehling J."/>
            <person name="Grigoriev I.V."/>
            <person name="Vagvolgyi C."/>
            <person name="Papp T."/>
            <person name="Martin F.M."/>
            <person name="Miettinen O."/>
            <person name="Hibbett D.S."/>
            <person name="Nagy L.G."/>
        </authorList>
    </citation>
    <scope>NUCLEOTIDE SEQUENCE [LARGE SCALE GENOMIC DNA]</scope>
    <source>
        <strain evidence="1 2">NL-1719</strain>
    </source>
</reference>
<gene>
    <name evidence="1" type="ORF">BDN72DRAFT_65468</name>
</gene>
<protein>
    <submittedName>
        <fullName evidence="1">Uncharacterized protein</fullName>
    </submittedName>
</protein>
<dbReference type="Proteomes" id="UP000308600">
    <property type="component" value="Unassembled WGS sequence"/>
</dbReference>
<dbReference type="EMBL" id="ML208361">
    <property type="protein sequence ID" value="TFK68029.1"/>
    <property type="molecule type" value="Genomic_DNA"/>
</dbReference>